<protein>
    <submittedName>
        <fullName evidence="1">Uncharacterized protein</fullName>
    </submittedName>
</protein>
<accession>A0AAF0IC39</accession>
<dbReference type="AlphaFoldDB" id="A0AAF0IC39"/>
<reference evidence="1" key="2">
    <citation type="journal article" date="2022" name="Nat. Microbiol.">
        <title>A closed Candidatus Odinarchaeum chromosome exposes Asgard archaeal viruses.</title>
        <authorList>
            <person name="Tamarit D."/>
            <person name="Caceres E.F."/>
            <person name="Krupovic M."/>
            <person name="Nijland R."/>
            <person name="Eme L."/>
            <person name="Robinson N.P."/>
            <person name="Ettema T.J.G."/>
        </authorList>
    </citation>
    <scope>NUCLEOTIDE SEQUENCE</scope>
    <source>
        <strain evidence="1">LCB_4</strain>
    </source>
</reference>
<gene>
    <name evidence="1" type="ORF">OdinLCB4_000280</name>
</gene>
<evidence type="ECO:0000313" key="2">
    <source>
        <dbReference type="Proteomes" id="UP000186851"/>
    </source>
</evidence>
<dbReference type="Proteomes" id="UP000186851">
    <property type="component" value="Chromosome"/>
</dbReference>
<evidence type="ECO:0000313" key="1">
    <source>
        <dbReference type="EMBL" id="WEU40407.1"/>
    </source>
</evidence>
<dbReference type="EMBL" id="CP091871">
    <property type="protein sequence ID" value="WEU40407.1"/>
    <property type="molecule type" value="Genomic_DNA"/>
</dbReference>
<organism evidence="1 2">
    <name type="scientific">Odinarchaeota yellowstonii (strain LCB_4)</name>
    <dbReference type="NCBI Taxonomy" id="1841599"/>
    <lineage>
        <taxon>Archaea</taxon>
        <taxon>Promethearchaeati</taxon>
        <taxon>Candidatus Odinarchaeota</taxon>
        <taxon>Candidatus Odinarchaeia</taxon>
        <taxon>Candidatus Odinarchaeales</taxon>
        <taxon>Candidatus Odinarchaeaceae</taxon>
        <taxon>Candidatus Odinarchaeum</taxon>
    </lineage>
</organism>
<dbReference type="KEGG" id="oyw:OdinLCB4_000280"/>
<proteinExistence type="predicted"/>
<reference evidence="1" key="1">
    <citation type="journal article" date="2017" name="Nature">
        <title>Asgard archaea illuminate the origin of eukaryotic cellular complexity.</title>
        <authorList>
            <person name="Zaremba-Niedzwiedzka K."/>
            <person name="Caceres E.F."/>
            <person name="Saw J.H."/>
            <person name="Backstrom D."/>
            <person name="Juzokaite L."/>
            <person name="Vancaester E."/>
            <person name="Seitz K.W."/>
            <person name="Anantharaman K."/>
            <person name="Starnawski P."/>
            <person name="Kjeldsen K.U."/>
            <person name="Scott M.B."/>
            <person name="Nunoura T."/>
            <person name="Banfield J.F."/>
            <person name="Schramm A."/>
            <person name="Baker B.J."/>
            <person name="Spang A."/>
            <person name="Ettema T.J.G."/>
        </authorList>
    </citation>
    <scope>NUCLEOTIDE SEQUENCE</scope>
    <source>
        <strain evidence="1">LCB_4</strain>
    </source>
</reference>
<name>A0AAF0IC39_ODILC</name>
<sequence>MDEDVNLNEKLSILRDSLLNFYTTIFSKMVMKYGGDAAQLLSKEKDEVFEKILNHIKSYEESVGREGLLKFYEKYMTLFGFKTEVKTLSEDVISVKVTKCPIMEIGGAVSSNPLCRLICLPGSKVIADVFNPGFVIEILESKWEGDEACKIHLKQPPQLMSLEEVLDKITDLKPYNCPYRNVDTPCVFCEEVDCDKCDYEEYSLANGLAKKCVNSAILSLNLPVKDELDTYIIRKLTRGFGEEGVFRVMSKPEQGYHLSFFFMSNTGERRDKVKTVMLSLLENIKGFLAEGRVVINNWVDKKRSEFVKTFKEEGKIPSRITRILECPYCSTKIKFTMDSTYFEKVNSYPIPFSVQHGDHSFKIYLDEDLNVVKIEKI</sequence>